<feature type="transmembrane region" description="Helical" evidence="8">
    <location>
        <begin position="76"/>
        <end position="96"/>
    </location>
</feature>
<sequence>MSVLATLIEIVIIRTQSSIAGGVLGFLLHLYRISLQVSTAIMLMKSTFFMKKQYDEFLVKLWNINPKISWFQSTDLSRIILPYSFFVVLLILYTGYTTCSTFGIKFYILHILEIFQSIHGLIILTVIISLVRCIRFHFSAITDELLKHQSIEKMQEWNEVSVIELKMKKTKRIRNIQELTFLHDEVCNLVDNFNALFGVYSLLTMFLCFINILIHAGSFSAYVLNEPLHETQEWSVSTTIVAFQYTIICTVLPIILAHECSCVVAEGKKLVATCFSCSSRLPLIPQTPEDKLFEKSLSVLCHQAETRMPQFSAGGFFTIDYSMLASMVGSLTANMIIILQFMQINKN</sequence>
<feature type="transmembrane region" description="Helical" evidence="8">
    <location>
        <begin position="20"/>
        <end position="43"/>
    </location>
</feature>
<keyword evidence="7 8" id="KW-0807">Transducer</keyword>
<comment type="function">
    <text evidence="8">Gustatory receptor which mediates acceptance or avoidance behavior, depending on its substrates.</text>
</comment>
<evidence type="ECO:0000256" key="2">
    <source>
        <dbReference type="ARBA" id="ARBA00022475"/>
    </source>
</evidence>
<dbReference type="EMBL" id="JARQZJ010000001">
    <property type="protein sequence ID" value="KAK9869182.1"/>
    <property type="molecule type" value="Genomic_DNA"/>
</dbReference>
<evidence type="ECO:0000256" key="7">
    <source>
        <dbReference type="ARBA" id="ARBA00023224"/>
    </source>
</evidence>
<proteinExistence type="inferred from homology"/>
<evidence type="ECO:0000256" key="5">
    <source>
        <dbReference type="ARBA" id="ARBA00023136"/>
    </source>
</evidence>
<keyword evidence="10" id="KW-1185">Reference proteome</keyword>
<comment type="caution">
    <text evidence="9">The sequence shown here is derived from an EMBL/GenBank/DDBJ whole genome shotgun (WGS) entry which is preliminary data.</text>
</comment>
<dbReference type="InterPro" id="IPR013604">
    <property type="entry name" value="7TM_chemorcpt"/>
</dbReference>
<evidence type="ECO:0000256" key="8">
    <source>
        <dbReference type="RuleBase" id="RU363108"/>
    </source>
</evidence>
<gene>
    <name evidence="9" type="ORF">WA026_002931</name>
</gene>
<accession>A0AAW1TLR5</accession>
<feature type="transmembrane region" description="Helical" evidence="8">
    <location>
        <begin position="108"/>
        <end position="131"/>
    </location>
</feature>
<keyword evidence="6 8" id="KW-0675">Receptor</keyword>
<feature type="transmembrane region" description="Helical" evidence="8">
    <location>
        <begin position="321"/>
        <end position="342"/>
    </location>
</feature>
<protein>
    <recommendedName>
        <fullName evidence="8">Gustatory receptor</fullName>
    </recommendedName>
</protein>
<keyword evidence="5 8" id="KW-0472">Membrane</keyword>
<comment type="similarity">
    <text evidence="8">Belongs to the insect chemoreceptor superfamily. Gustatory receptor (GR) family.</text>
</comment>
<dbReference type="GO" id="GO:0050909">
    <property type="term" value="P:sensory perception of taste"/>
    <property type="evidence" value="ECO:0007669"/>
    <property type="project" value="InterPro"/>
</dbReference>
<organism evidence="9 10">
    <name type="scientific">Henosepilachna vigintioctopunctata</name>
    <dbReference type="NCBI Taxonomy" id="420089"/>
    <lineage>
        <taxon>Eukaryota</taxon>
        <taxon>Metazoa</taxon>
        <taxon>Ecdysozoa</taxon>
        <taxon>Arthropoda</taxon>
        <taxon>Hexapoda</taxon>
        <taxon>Insecta</taxon>
        <taxon>Pterygota</taxon>
        <taxon>Neoptera</taxon>
        <taxon>Endopterygota</taxon>
        <taxon>Coleoptera</taxon>
        <taxon>Polyphaga</taxon>
        <taxon>Cucujiformia</taxon>
        <taxon>Coccinelloidea</taxon>
        <taxon>Coccinellidae</taxon>
        <taxon>Epilachninae</taxon>
        <taxon>Epilachnini</taxon>
        <taxon>Henosepilachna</taxon>
    </lineage>
</organism>
<evidence type="ECO:0000256" key="4">
    <source>
        <dbReference type="ARBA" id="ARBA00022989"/>
    </source>
</evidence>
<evidence type="ECO:0000256" key="3">
    <source>
        <dbReference type="ARBA" id="ARBA00022692"/>
    </source>
</evidence>
<keyword evidence="3 8" id="KW-0812">Transmembrane</keyword>
<comment type="caution">
    <text evidence="8">Lacks conserved residue(s) required for the propagation of feature annotation.</text>
</comment>
<dbReference type="Pfam" id="PF08395">
    <property type="entry name" value="7tm_7"/>
    <property type="match status" value="1"/>
</dbReference>
<feature type="transmembrane region" description="Helical" evidence="8">
    <location>
        <begin position="202"/>
        <end position="224"/>
    </location>
</feature>
<dbReference type="AlphaFoldDB" id="A0AAW1TLR5"/>
<evidence type="ECO:0000313" key="9">
    <source>
        <dbReference type="EMBL" id="KAK9869182.1"/>
    </source>
</evidence>
<keyword evidence="4 8" id="KW-1133">Transmembrane helix</keyword>
<evidence type="ECO:0000313" key="10">
    <source>
        <dbReference type="Proteomes" id="UP001431783"/>
    </source>
</evidence>
<name>A0AAW1TLR5_9CUCU</name>
<keyword evidence="2 8" id="KW-1003">Cell membrane</keyword>
<evidence type="ECO:0000256" key="1">
    <source>
        <dbReference type="ARBA" id="ARBA00004651"/>
    </source>
</evidence>
<dbReference type="GO" id="GO:0030424">
    <property type="term" value="C:axon"/>
    <property type="evidence" value="ECO:0007669"/>
    <property type="project" value="TreeGrafter"/>
</dbReference>
<dbReference type="PANTHER" id="PTHR21143:SF104">
    <property type="entry name" value="GUSTATORY RECEPTOR 8A-RELATED"/>
    <property type="match status" value="1"/>
</dbReference>
<dbReference type="GO" id="GO:0030425">
    <property type="term" value="C:dendrite"/>
    <property type="evidence" value="ECO:0007669"/>
    <property type="project" value="TreeGrafter"/>
</dbReference>
<dbReference type="GO" id="GO:0008049">
    <property type="term" value="P:male courtship behavior"/>
    <property type="evidence" value="ECO:0007669"/>
    <property type="project" value="TreeGrafter"/>
</dbReference>
<dbReference type="GO" id="GO:0043025">
    <property type="term" value="C:neuronal cell body"/>
    <property type="evidence" value="ECO:0007669"/>
    <property type="project" value="TreeGrafter"/>
</dbReference>
<dbReference type="PANTHER" id="PTHR21143">
    <property type="entry name" value="INVERTEBRATE GUSTATORY RECEPTOR"/>
    <property type="match status" value="1"/>
</dbReference>
<dbReference type="Proteomes" id="UP001431783">
    <property type="component" value="Unassembled WGS sequence"/>
</dbReference>
<dbReference type="GO" id="GO:0007635">
    <property type="term" value="P:chemosensory behavior"/>
    <property type="evidence" value="ECO:0007669"/>
    <property type="project" value="TreeGrafter"/>
</dbReference>
<evidence type="ECO:0000256" key="6">
    <source>
        <dbReference type="ARBA" id="ARBA00023170"/>
    </source>
</evidence>
<reference evidence="9 10" key="1">
    <citation type="submission" date="2023-03" db="EMBL/GenBank/DDBJ databases">
        <title>Genome insight into feeding habits of ladybird beetles.</title>
        <authorList>
            <person name="Li H.-S."/>
            <person name="Huang Y.-H."/>
            <person name="Pang H."/>
        </authorList>
    </citation>
    <scope>NUCLEOTIDE SEQUENCE [LARGE SCALE GENOMIC DNA]</scope>
    <source>
        <strain evidence="9">SYSU_2023b</strain>
        <tissue evidence="9">Whole body</tissue>
    </source>
</reference>
<dbReference type="GO" id="GO:0005886">
    <property type="term" value="C:plasma membrane"/>
    <property type="evidence" value="ECO:0007669"/>
    <property type="project" value="UniProtKB-SubCell"/>
</dbReference>
<comment type="subcellular location">
    <subcellularLocation>
        <location evidence="1 8">Cell membrane</location>
        <topology evidence="1 8">Multi-pass membrane protein</topology>
    </subcellularLocation>
</comment>
<dbReference type="GO" id="GO:0007165">
    <property type="term" value="P:signal transduction"/>
    <property type="evidence" value="ECO:0007669"/>
    <property type="project" value="UniProtKB-KW"/>
</dbReference>